<evidence type="ECO:0000313" key="13">
    <source>
        <dbReference type="Proteomes" id="UP000006727"/>
    </source>
</evidence>
<dbReference type="Gramene" id="Pp3c14_4760V3.2">
    <property type="protein sequence ID" value="Pp3c14_4760V3.2"/>
    <property type="gene ID" value="Pp3c14_4760"/>
</dbReference>
<dbReference type="InterPro" id="IPR058923">
    <property type="entry name" value="RCC1-like_dom"/>
</dbReference>
<dbReference type="InterPro" id="IPR027988">
    <property type="entry name" value="BRX_N"/>
</dbReference>
<dbReference type="EnsemblPlants" id="Pp3c14_4760V3.3">
    <property type="protein sequence ID" value="Pp3c14_4760V3.3"/>
    <property type="gene ID" value="Pp3c14_4760"/>
</dbReference>
<feature type="region of interest" description="Disordered" evidence="8">
    <location>
        <begin position="746"/>
        <end position="829"/>
    </location>
</feature>
<keyword evidence="4" id="KW-0862">Zinc</keyword>
<evidence type="ECO:0000256" key="6">
    <source>
        <dbReference type="PROSITE-ProRule" id="PRU00235"/>
    </source>
</evidence>
<feature type="region of interest" description="Disordered" evidence="8">
    <location>
        <begin position="1028"/>
        <end position="1080"/>
    </location>
</feature>
<feature type="region of interest" description="Disordered" evidence="8">
    <location>
        <begin position="1098"/>
        <end position="1127"/>
    </location>
</feature>
<dbReference type="InterPro" id="IPR000408">
    <property type="entry name" value="Reg_chr_condens"/>
</dbReference>
<dbReference type="Gramene" id="Pp3c14_4760V3.1">
    <property type="protein sequence ID" value="Pp3c14_4760V3.1"/>
    <property type="gene ID" value="Pp3c14_4760"/>
</dbReference>
<evidence type="ECO:0008006" key="14">
    <source>
        <dbReference type="Google" id="ProtNLM"/>
    </source>
</evidence>
<dbReference type="InterPro" id="IPR013083">
    <property type="entry name" value="Znf_RING/FYVE/PHD"/>
</dbReference>
<feature type="compositionally biased region" description="Polar residues" evidence="8">
    <location>
        <begin position="1040"/>
        <end position="1066"/>
    </location>
</feature>
<dbReference type="FunFam" id="2.130.10.30:FF:000028">
    <property type="entry name" value="PH, RCC1 and FYVE domains-containing protein 1"/>
    <property type="match status" value="1"/>
</dbReference>
<feature type="region of interest" description="Disordered" evidence="8">
    <location>
        <begin position="259"/>
        <end position="278"/>
    </location>
</feature>
<feature type="compositionally biased region" description="Basic and acidic residues" evidence="8">
    <location>
        <begin position="762"/>
        <end position="777"/>
    </location>
</feature>
<gene>
    <name evidence="12" type="primary">LOC112291151</name>
    <name evidence="11" type="ORF">PHYPA_018025</name>
</gene>
<evidence type="ECO:0000259" key="9">
    <source>
        <dbReference type="PROSITE" id="PS50178"/>
    </source>
</evidence>
<feature type="region of interest" description="Disordered" evidence="8">
    <location>
        <begin position="867"/>
        <end position="891"/>
    </location>
</feature>
<feature type="repeat" description="RCC1" evidence="6">
    <location>
        <begin position="346"/>
        <end position="397"/>
    </location>
</feature>
<dbReference type="PROSITE" id="PS50178">
    <property type="entry name" value="ZF_FYVE"/>
    <property type="match status" value="1"/>
</dbReference>
<dbReference type="PaxDb" id="3218-PP1S126_183V6.1"/>
<feature type="repeat" description="RCC1" evidence="6">
    <location>
        <begin position="517"/>
        <end position="568"/>
    </location>
</feature>
<dbReference type="Gene3D" id="3.30.40.10">
    <property type="entry name" value="Zinc/RING finger domain, C3HC4 (zinc finger)"/>
    <property type="match status" value="1"/>
</dbReference>
<dbReference type="PANTHER" id="PTHR22870:SF437">
    <property type="entry name" value="REGULATOR OF CHROMOSOME CONDENSATION (RCC1) FAMILY WITH FYVE ZINC FINGER DOMAIN-CONTAINING PROTEIN"/>
    <property type="match status" value="1"/>
</dbReference>
<accession>A0A2K1JGD5</accession>
<dbReference type="SUPFAM" id="SSF57903">
    <property type="entry name" value="FYVE/PHD zinc finger"/>
    <property type="match status" value="1"/>
</dbReference>
<evidence type="ECO:0000256" key="5">
    <source>
        <dbReference type="PROSITE-ProRule" id="PRU00091"/>
    </source>
</evidence>
<evidence type="ECO:0000256" key="2">
    <source>
        <dbReference type="ARBA" id="ARBA00022737"/>
    </source>
</evidence>
<dbReference type="PROSITE" id="PS50012">
    <property type="entry name" value="RCC1_3"/>
    <property type="match status" value="7"/>
</dbReference>
<keyword evidence="13" id="KW-1185">Reference proteome</keyword>
<dbReference type="PANTHER" id="PTHR22870">
    <property type="entry name" value="REGULATOR OF CHROMOSOME CONDENSATION"/>
    <property type="match status" value="1"/>
</dbReference>
<feature type="region of interest" description="Disordered" evidence="8">
    <location>
        <begin position="1"/>
        <end position="21"/>
    </location>
</feature>
<dbReference type="PROSITE" id="PS00626">
    <property type="entry name" value="RCC1_2"/>
    <property type="match status" value="3"/>
</dbReference>
<feature type="domain" description="BRX" evidence="10">
    <location>
        <begin position="1125"/>
        <end position="1180"/>
    </location>
</feature>
<keyword evidence="7" id="KW-0175">Coiled coil</keyword>
<dbReference type="SMART" id="SM00064">
    <property type="entry name" value="FYVE"/>
    <property type="match status" value="1"/>
</dbReference>
<protein>
    <recommendedName>
        <fullName evidence="14">FYVE-type domain-containing protein</fullName>
    </recommendedName>
</protein>
<reference evidence="11 13" key="2">
    <citation type="journal article" date="2018" name="Plant J.">
        <title>The Physcomitrella patens chromosome-scale assembly reveals moss genome structure and evolution.</title>
        <authorList>
            <person name="Lang D."/>
            <person name="Ullrich K.K."/>
            <person name="Murat F."/>
            <person name="Fuchs J."/>
            <person name="Jenkins J."/>
            <person name="Haas F.B."/>
            <person name="Piednoel M."/>
            <person name="Gundlach H."/>
            <person name="Van Bel M."/>
            <person name="Meyberg R."/>
            <person name="Vives C."/>
            <person name="Morata J."/>
            <person name="Symeonidi A."/>
            <person name="Hiss M."/>
            <person name="Muchero W."/>
            <person name="Kamisugi Y."/>
            <person name="Saleh O."/>
            <person name="Blanc G."/>
            <person name="Decker E.L."/>
            <person name="van Gessel N."/>
            <person name="Grimwood J."/>
            <person name="Hayes R.D."/>
            <person name="Graham S.W."/>
            <person name="Gunter L.E."/>
            <person name="McDaniel S.F."/>
            <person name="Hoernstein S.N.W."/>
            <person name="Larsson A."/>
            <person name="Li F.W."/>
            <person name="Perroud P.F."/>
            <person name="Phillips J."/>
            <person name="Ranjan P."/>
            <person name="Rokshar D.S."/>
            <person name="Rothfels C.J."/>
            <person name="Schneider L."/>
            <person name="Shu S."/>
            <person name="Stevenson D.W."/>
            <person name="Thummler F."/>
            <person name="Tillich M."/>
            <person name="Villarreal Aguilar J.C."/>
            <person name="Widiez T."/>
            <person name="Wong G.K."/>
            <person name="Wymore A."/>
            <person name="Zhang Y."/>
            <person name="Zimmer A.D."/>
            <person name="Quatrano R.S."/>
            <person name="Mayer K.F.X."/>
            <person name="Goodstein D."/>
            <person name="Casacuberta J.M."/>
            <person name="Vandepoele K."/>
            <person name="Reski R."/>
            <person name="Cuming A.C."/>
            <person name="Tuskan G.A."/>
            <person name="Maumus F."/>
            <person name="Salse J."/>
            <person name="Schmutz J."/>
            <person name="Rensing S.A."/>
        </authorList>
    </citation>
    <scope>NUCLEOTIDE SEQUENCE [LARGE SCALE GENOMIC DNA]</scope>
    <source>
        <strain evidence="12 13">cv. Gransden 2004</strain>
    </source>
</reference>
<evidence type="ECO:0000313" key="11">
    <source>
        <dbReference type="EMBL" id="PNR40622.1"/>
    </source>
</evidence>
<feature type="repeat" description="RCC1" evidence="6">
    <location>
        <begin position="621"/>
        <end position="672"/>
    </location>
</feature>
<feature type="coiled-coil region" evidence="7">
    <location>
        <begin position="897"/>
        <end position="973"/>
    </location>
</feature>
<dbReference type="RefSeq" id="XP_024393985.1">
    <property type="nucleotide sequence ID" value="XM_024538217.2"/>
</dbReference>
<feature type="repeat" description="RCC1" evidence="6">
    <location>
        <begin position="569"/>
        <end position="620"/>
    </location>
</feature>
<dbReference type="Pfam" id="PF13713">
    <property type="entry name" value="BRX_N"/>
    <property type="match status" value="1"/>
</dbReference>
<dbReference type="FunCoup" id="A0A2K1JGD5">
    <property type="interactions" value="2870"/>
</dbReference>
<organism evidence="11">
    <name type="scientific">Physcomitrium patens</name>
    <name type="common">Spreading-leaved earth moss</name>
    <name type="synonym">Physcomitrella patens</name>
    <dbReference type="NCBI Taxonomy" id="3218"/>
    <lineage>
        <taxon>Eukaryota</taxon>
        <taxon>Viridiplantae</taxon>
        <taxon>Streptophyta</taxon>
        <taxon>Embryophyta</taxon>
        <taxon>Bryophyta</taxon>
        <taxon>Bryophytina</taxon>
        <taxon>Bryopsida</taxon>
        <taxon>Funariidae</taxon>
        <taxon>Funariales</taxon>
        <taxon>Funariaceae</taxon>
        <taxon>Physcomitrium</taxon>
    </lineage>
</organism>
<feature type="compositionally biased region" description="Low complexity" evidence="8">
    <location>
        <begin position="259"/>
        <end position="270"/>
    </location>
</feature>
<dbReference type="Gene3D" id="2.30.29.30">
    <property type="entry name" value="Pleckstrin-homology domain (PH domain)/Phosphotyrosine-binding domain (PTB)"/>
    <property type="match status" value="1"/>
</dbReference>
<dbReference type="Pfam" id="PF25390">
    <property type="entry name" value="WD40_RLD"/>
    <property type="match status" value="1"/>
</dbReference>
<evidence type="ECO:0000256" key="7">
    <source>
        <dbReference type="SAM" id="Coils"/>
    </source>
</evidence>
<feature type="compositionally biased region" description="Polar residues" evidence="8">
    <location>
        <begin position="812"/>
        <end position="823"/>
    </location>
</feature>
<sequence>MSARKPMLSAPAGQRMADQSRHGVLERDIEQAITALKKGAQLLKYGRRGKPKFCPFKLSSDENALIWYSGGEEKRLWLSTVSRIITGQRTPVFLRYPRPEKECQSFSLIHANEERSLDLICKDKDEAEVWFVGLKASVAGAQLRKSKLHTLRHDGSVENISPAVTRHSSPLTSPFGSTDNLNQESGDFFKNSSFIGSPLRSEKGYLGGSLSTVETKNNYDAGSVGGSMHSGSSSMGSDSVSAQLRLVGAGQSDNYRISMSSAVSSSSQSSQHGEDGSHHAEALGDVYMWGEGVGDGILGGGSVRIGAGGAMNLDAPLPKALESAIVLDVQYVACGGKHAALVTKQGEVFTWGEESGGRLGHGVDCDVSHPQLVEALASSTTEVVACGEYHGCAVTLSGDLYTWGDGTHSLGLLGHGNDISHWIPKRVNGPLEEVRVASIACGPWHTAVVTTAGQLFTFGDGTFGVLGHNDRQSAYSPREVESLKGLRTVRAACGVWHTAAVVEVMVGSSSASSCSSGKLFTWGDGDKGRLGHGDKEQRLVPTCVAALVDHNFRKVACGHSLTVALTTKGEVFTMGSSMFGQLGDPQADGKLPGMVEGRLVDAYVEDIACGAHHVACVTLKSEVYTWGKGANGRLGHGDQEDRNTPTLVEALKEKQVKSIACGATFTAAVCLHKWLSGADQNACSGCRQPFSFTRKRHNCYNCGLVFCHACSSKKALKASLAPNPGKPYRVCDPCCVKLRKASEGGVGAGASLSKRGAPSRNRGMEVKEGSGKGEFRVPRPQAPNAGRPPITLEFGKAGEGKLGMKRGKKPENSSSRVSPVPNGTSGGSTWGAVSVPAGFSKPPFQPSLNGPLAISSSVVSGRAVSRAVSPLSRRTSPPRSTTPTPTGSGLAIPKTVVEDLKKTNDTLSDENIQLRSQVESLARQLQNYEKEIQRSAQQLQNAIALATEEAAKSRAAKEVIKSLTSQLKEMAEKLPLGGFRLSHSRSGSLSRLDVPNGALGSTDFDALGTAGGEGIGVHLQQFSSNPASHVPDFEALGVTSPHSASSPLSGRGSQRLGSPQSTSSPHAGTEADIGSTLGRVVGSGRMATRLAEVDTNEYDTAQRNDEGIRASGTSVSSENGREPETEWVEQDEPGVYITLTALLGGGKDLKRVRFSRKRFSEREAEQWWAENRVRVHEQYNVRGGIDRGSNPSGAPGSAALPLGSRQGDDGRSIPFSSRPGSY</sequence>
<keyword evidence="2" id="KW-0677">Repeat</keyword>
<feature type="region of interest" description="Disordered" evidence="8">
    <location>
        <begin position="1183"/>
        <end position="1222"/>
    </location>
</feature>
<reference evidence="11 13" key="1">
    <citation type="journal article" date="2008" name="Science">
        <title>The Physcomitrella genome reveals evolutionary insights into the conquest of land by plants.</title>
        <authorList>
            <person name="Rensing S."/>
            <person name="Lang D."/>
            <person name="Zimmer A."/>
            <person name="Terry A."/>
            <person name="Salamov A."/>
            <person name="Shapiro H."/>
            <person name="Nishiyama T."/>
            <person name="Perroud P.-F."/>
            <person name="Lindquist E."/>
            <person name="Kamisugi Y."/>
            <person name="Tanahashi T."/>
            <person name="Sakakibara K."/>
            <person name="Fujita T."/>
            <person name="Oishi K."/>
            <person name="Shin-I T."/>
            <person name="Kuroki Y."/>
            <person name="Toyoda A."/>
            <person name="Suzuki Y."/>
            <person name="Hashimoto A."/>
            <person name="Yamaguchi K."/>
            <person name="Sugano A."/>
            <person name="Kohara Y."/>
            <person name="Fujiyama A."/>
            <person name="Anterola A."/>
            <person name="Aoki S."/>
            <person name="Ashton N."/>
            <person name="Barbazuk W.B."/>
            <person name="Barker E."/>
            <person name="Bennetzen J."/>
            <person name="Bezanilla M."/>
            <person name="Blankenship R."/>
            <person name="Cho S.H."/>
            <person name="Dutcher S."/>
            <person name="Estelle M."/>
            <person name="Fawcett J.A."/>
            <person name="Gundlach H."/>
            <person name="Hanada K."/>
            <person name="Heyl A."/>
            <person name="Hicks K.A."/>
            <person name="Hugh J."/>
            <person name="Lohr M."/>
            <person name="Mayer K."/>
            <person name="Melkozernov A."/>
            <person name="Murata T."/>
            <person name="Nelson D."/>
            <person name="Pils B."/>
            <person name="Prigge M."/>
            <person name="Reiss B."/>
            <person name="Renner T."/>
            <person name="Rombauts S."/>
            <person name="Rushton P."/>
            <person name="Sanderfoot A."/>
            <person name="Schween G."/>
            <person name="Shiu S.-H."/>
            <person name="Stueber K."/>
            <person name="Theodoulou F.L."/>
            <person name="Tu H."/>
            <person name="Van de Peer Y."/>
            <person name="Verrier P.J."/>
            <person name="Waters E."/>
            <person name="Wood A."/>
            <person name="Yang L."/>
            <person name="Cove D."/>
            <person name="Cuming A."/>
            <person name="Hasebe M."/>
            <person name="Lucas S."/>
            <person name="Mishler D.B."/>
            <person name="Reski R."/>
            <person name="Grigoriev I."/>
            <person name="Quatrano R.S."/>
            <person name="Boore J.L."/>
        </authorList>
    </citation>
    <scope>NUCLEOTIDE SEQUENCE [LARGE SCALE GENOMIC DNA]</scope>
    <source>
        <strain evidence="12 13">cv. Gransden 2004</strain>
    </source>
</reference>
<dbReference type="InterPro" id="IPR011011">
    <property type="entry name" value="Znf_FYVE_PHD"/>
</dbReference>
<dbReference type="Pfam" id="PF16457">
    <property type="entry name" value="PH_12"/>
    <property type="match status" value="1"/>
</dbReference>
<evidence type="ECO:0000259" key="10">
    <source>
        <dbReference type="PROSITE" id="PS51514"/>
    </source>
</evidence>
<evidence type="ECO:0000256" key="8">
    <source>
        <dbReference type="SAM" id="MobiDB-lite"/>
    </source>
</evidence>
<keyword evidence="1" id="KW-0479">Metal-binding</keyword>
<evidence type="ECO:0000256" key="1">
    <source>
        <dbReference type="ARBA" id="ARBA00022723"/>
    </source>
</evidence>
<dbReference type="PROSITE" id="PS51514">
    <property type="entry name" value="BRX"/>
    <property type="match status" value="1"/>
</dbReference>
<reference evidence="12" key="3">
    <citation type="submission" date="2020-12" db="UniProtKB">
        <authorList>
            <consortium name="EnsemblPlants"/>
        </authorList>
    </citation>
    <scope>IDENTIFICATION</scope>
</reference>
<dbReference type="InterPro" id="IPR011993">
    <property type="entry name" value="PH-like_dom_sf"/>
</dbReference>
<feature type="repeat" description="RCC1" evidence="6">
    <location>
        <begin position="398"/>
        <end position="452"/>
    </location>
</feature>
<feature type="repeat" description="RCC1" evidence="6">
    <location>
        <begin position="284"/>
        <end position="345"/>
    </location>
</feature>
<feature type="compositionally biased region" description="Low complexity" evidence="8">
    <location>
        <begin position="867"/>
        <end position="890"/>
    </location>
</feature>
<dbReference type="AlphaFoldDB" id="A0A2K1JGD5"/>
<feature type="domain" description="FYVE-type" evidence="9">
    <location>
        <begin position="677"/>
        <end position="739"/>
    </location>
</feature>
<feature type="repeat" description="RCC1" evidence="6">
    <location>
        <begin position="453"/>
        <end position="504"/>
    </location>
</feature>
<dbReference type="OrthoDB" id="5981550at2759"/>
<dbReference type="OMA" id="HPRGIPM"/>
<name>A0A2K1JGD5_PHYPA</name>
<evidence type="ECO:0000256" key="3">
    <source>
        <dbReference type="ARBA" id="ARBA00022771"/>
    </source>
</evidence>
<dbReference type="KEGG" id="ppp:112291151"/>
<dbReference type="InterPro" id="IPR000306">
    <property type="entry name" value="Znf_FYVE"/>
</dbReference>
<dbReference type="Gramene" id="Pp3c14_4760V3.3">
    <property type="protein sequence ID" value="Pp3c14_4760V3.3"/>
    <property type="gene ID" value="Pp3c14_4760"/>
</dbReference>
<dbReference type="Pfam" id="PF08381">
    <property type="entry name" value="BRX"/>
    <property type="match status" value="1"/>
</dbReference>
<dbReference type="InterPro" id="IPR051210">
    <property type="entry name" value="Ub_ligase/GEF_domain"/>
</dbReference>
<dbReference type="GO" id="GO:0008270">
    <property type="term" value="F:zinc ion binding"/>
    <property type="evidence" value="ECO:0007669"/>
    <property type="project" value="UniProtKB-KW"/>
</dbReference>
<dbReference type="EnsemblPlants" id="Pp3c14_4760V3.2">
    <property type="protein sequence ID" value="Pp3c14_4760V3.2"/>
    <property type="gene ID" value="Pp3c14_4760"/>
</dbReference>
<keyword evidence="3 5" id="KW-0863">Zinc-finger</keyword>
<evidence type="ECO:0000313" key="12">
    <source>
        <dbReference type="EnsemblPlants" id="Pp3c14_4760V3.1"/>
    </source>
</evidence>
<dbReference type="EMBL" id="ABEU02000014">
    <property type="protein sequence ID" value="PNR40622.1"/>
    <property type="molecule type" value="Genomic_DNA"/>
</dbReference>
<dbReference type="CDD" id="cd13365">
    <property type="entry name" value="PH_PLC_plant-like"/>
    <property type="match status" value="1"/>
</dbReference>
<dbReference type="CDD" id="cd00065">
    <property type="entry name" value="FYVE_like_SF"/>
    <property type="match status" value="1"/>
</dbReference>
<proteinExistence type="predicted"/>
<dbReference type="Proteomes" id="UP000006727">
    <property type="component" value="Chromosome 14"/>
</dbReference>
<dbReference type="PRINTS" id="PR00633">
    <property type="entry name" value="RCCNDNSATION"/>
</dbReference>
<dbReference type="InterPro" id="IPR001849">
    <property type="entry name" value="PH_domain"/>
</dbReference>
<dbReference type="InterPro" id="IPR009091">
    <property type="entry name" value="RCC1/BLIP-II"/>
</dbReference>
<dbReference type="InterPro" id="IPR013591">
    <property type="entry name" value="Brevis_radix_dom"/>
</dbReference>
<dbReference type="SUPFAM" id="SSF50985">
    <property type="entry name" value="RCC1/BLIP-II"/>
    <property type="match status" value="1"/>
</dbReference>
<dbReference type="InterPro" id="IPR017455">
    <property type="entry name" value="Znf_FYVE-rel"/>
</dbReference>
<dbReference type="GeneID" id="112291151"/>
<dbReference type="STRING" id="3218.A0A2K1JGD5"/>
<evidence type="ECO:0000256" key="4">
    <source>
        <dbReference type="ARBA" id="ARBA00022833"/>
    </source>
</evidence>
<dbReference type="Pfam" id="PF01363">
    <property type="entry name" value="FYVE"/>
    <property type="match status" value="1"/>
</dbReference>
<dbReference type="Gene3D" id="2.130.10.30">
    <property type="entry name" value="Regulator of chromosome condensation 1/beta-lactamase-inhibitor protein II"/>
    <property type="match status" value="3"/>
</dbReference>
<dbReference type="EnsemblPlants" id="Pp3c14_4760V3.1">
    <property type="protein sequence ID" value="Pp3c14_4760V3.1"/>
    <property type="gene ID" value="Pp3c14_4760"/>
</dbReference>
<dbReference type="SUPFAM" id="SSF50729">
    <property type="entry name" value="PH domain-like"/>
    <property type="match status" value="1"/>
</dbReference>
<dbReference type="FunFam" id="2.130.10.30:FF:000031">
    <property type="entry name" value="PH, RCC1 and FYVE domains-containing protein 1"/>
    <property type="match status" value="1"/>
</dbReference>